<keyword evidence="7" id="KW-1185">Reference proteome</keyword>
<dbReference type="InterPro" id="IPR000792">
    <property type="entry name" value="Tscrpt_reg_LuxR_C"/>
</dbReference>
<dbReference type="Pfam" id="PF00196">
    <property type="entry name" value="GerE"/>
    <property type="match status" value="1"/>
</dbReference>
<keyword evidence="2" id="KW-0238">DNA-binding</keyword>
<dbReference type="PROSITE" id="PS00622">
    <property type="entry name" value="HTH_LUXR_1"/>
    <property type="match status" value="1"/>
</dbReference>
<evidence type="ECO:0000256" key="4">
    <source>
        <dbReference type="SAM" id="MobiDB-lite"/>
    </source>
</evidence>
<dbReference type="GO" id="GO:0003677">
    <property type="term" value="F:DNA binding"/>
    <property type="evidence" value="ECO:0007669"/>
    <property type="project" value="UniProtKB-KW"/>
</dbReference>
<dbReference type="Gene3D" id="1.10.10.10">
    <property type="entry name" value="Winged helix-like DNA-binding domain superfamily/Winged helix DNA-binding domain"/>
    <property type="match status" value="1"/>
</dbReference>
<dbReference type="EMBL" id="FOQH01000001">
    <property type="protein sequence ID" value="SFH64985.1"/>
    <property type="molecule type" value="Genomic_DNA"/>
</dbReference>
<dbReference type="AlphaFoldDB" id="A0A1I3BRR1"/>
<dbReference type="PANTHER" id="PTHR44688:SF16">
    <property type="entry name" value="DNA-BINDING TRANSCRIPTIONAL ACTIVATOR DEVR_DOSR"/>
    <property type="match status" value="1"/>
</dbReference>
<dbReference type="SUPFAM" id="SSF55785">
    <property type="entry name" value="PYP-like sensor domain (PAS domain)"/>
    <property type="match status" value="1"/>
</dbReference>
<evidence type="ECO:0000256" key="3">
    <source>
        <dbReference type="ARBA" id="ARBA00023163"/>
    </source>
</evidence>
<proteinExistence type="predicted"/>
<dbReference type="OrthoDB" id="9782655at2"/>
<dbReference type="SUPFAM" id="SSF46894">
    <property type="entry name" value="C-terminal effector domain of the bipartite response regulators"/>
    <property type="match status" value="1"/>
</dbReference>
<dbReference type="PRINTS" id="PR00038">
    <property type="entry name" value="HTHLUXR"/>
</dbReference>
<gene>
    <name evidence="6" type="ORF">SAMN05216258_101300</name>
</gene>
<evidence type="ECO:0000313" key="6">
    <source>
        <dbReference type="EMBL" id="SFH64985.1"/>
    </source>
</evidence>
<dbReference type="InterPro" id="IPR036388">
    <property type="entry name" value="WH-like_DNA-bd_sf"/>
</dbReference>
<evidence type="ECO:0000256" key="2">
    <source>
        <dbReference type="ARBA" id="ARBA00023125"/>
    </source>
</evidence>
<feature type="compositionally biased region" description="Pro residues" evidence="4">
    <location>
        <begin position="23"/>
        <end position="38"/>
    </location>
</feature>
<dbReference type="STRING" id="1114924.SAMN05216258_101300"/>
<dbReference type="CDD" id="cd06170">
    <property type="entry name" value="LuxR_C_like"/>
    <property type="match status" value="1"/>
</dbReference>
<dbReference type="InterPro" id="IPR000014">
    <property type="entry name" value="PAS"/>
</dbReference>
<keyword evidence="1" id="KW-0805">Transcription regulation</keyword>
<name>A0A1I3BRR1_9RHOB</name>
<dbReference type="SMART" id="SM00091">
    <property type="entry name" value="PAS"/>
    <property type="match status" value="1"/>
</dbReference>
<dbReference type="NCBIfam" id="TIGR00229">
    <property type="entry name" value="sensory_box"/>
    <property type="match status" value="1"/>
</dbReference>
<dbReference type="PANTHER" id="PTHR44688">
    <property type="entry name" value="DNA-BINDING TRANSCRIPTIONAL ACTIVATOR DEVR_DOSR"/>
    <property type="match status" value="1"/>
</dbReference>
<evidence type="ECO:0000313" key="7">
    <source>
        <dbReference type="Proteomes" id="UP000199377"/>
    </source>
</evidence>
<accession>A0A1I3BRR1</accession>
<protein>
    <submittedName>
        <fullName evidence="6">PAS domain S-box-containing protein</fullName>
    </submittedName>
</protein>
<dbReference type="PROSITE" id="PS50043">
    <property type="entry name" value="HTH_LUXR_2"/>
    <property type="match status" value="1"/>
</dbReference>
<dbReference type="Proteomes" id="UP000199377">
    <property type="component" value="Unassembled WGS sequence"/>
</dbReference>
<evidence type="ECO:0000256" key="1">
    <source>
        <dbReference type="ARBA" id="ARBA00023015"/>
    </source>
</evidence>
<feature type="region of interest" description="Disordered" evidence="4">
    <location>
        <begin position="1"/>
        <end position="42"/>
    </location>
</feature>
<organism evidence="6 7">
    <name type="scientific">Albimonas pacifica</name>
    <dbReference type="NCBI Taxonomy" id="1114924"/>
    <lineage>
        <taxon>Bacteria</taxon>
        <taxon>Pseudomonadati</taxon>
        <taxon>Pseudomonadota</taxon>
        <taxon>Alphaproteobacteria</taxon>
        <taxon>Rhodobacterales</taxon>
        <taxon>Paracoccaceae</taxon>
        <taxon>Albimonas</taxon>
    </lineage>
</organism>
<dbReference type="RefSeq" id="WP_092857105.1">
    <property type="nucleotide sequence ID" value="NZ_FOQH01000001.1"/>
</dbReference>
<evidence type="ECO:0000259" key="5">
    <source>
        <dbReference type="PROSITE" id="PS50043"/>
    </source>
</evidence>
<dbReference type="Pfam" id="PF13426">
    <property type="entry name" value="PAS_9"/>
    <property type="match status" value="1"/>
</dbReference>
<keyword evidence="3" id="KW-0804">Transcription</keyword>
<dbReference type="CDD" id="cd00130">
    <property type="entry name" value="PAS"/>
    <property type="match status" value="1"/>
</dbReference>
<feature type="domain" description="HTH luxR-type" evidence="5">
    <location>
        <begin position="160"/>
        <end position="225"/>
    </location>
</feature>
<dbReference type="SMART" id="SM00421">
    <property type="entry name" value="HTH_LUXR"/>
    <property type="match status" value="1"/>
</dbReference>
<reference evidence="6 7" key="1">
    <citation type="submission" date="2016-10" db="EMBL/GenBank/DDBJ databases">
        <authorList>
            <person name="de Groot N.N."/>
        </authorList>
    </citation>
    <scope>NUCLEOTIDE SEQUENCE [LARGE SCALE GENOMIC DNA]</scope>
    <source>
        <strain evidence="6 7">CGMCC 1.11030</strain>
    </source>
</reference>
<dbReference type="InterPro" id="IPR016032">
    <property type="entry name" value="Sig_transdc_resp-reg_C-effctor"/>
</dbReference>
<dbReference type="Gene3D" id="3.30.450.20">
    <property type="entry name" value="PAS domain"/>
    <property type="match status" value="1"/>
</dbReference>
<dbReference type="InterPro" id="IPR035965">
    <property type="entry name" value="PAS-like_dom_sf"/>
</dbReference>
<dbReference type="GO" id="GO:0006355">
    <property type="term" value="P:regulation of DNA-templated transcription"/>
    <property type="evidence" value="ECO:0007669"/>
    <property type="project" value="InterPro"/>
</dbReference>
<sequence>MAGRKRPPASEQPDLFAEAGLSPAPPAEAPPKRPPPPDLSATDDASLSALAFVEAPVALLVLANRRILQANPAAAALFGWPRHLMQGQSVRMLYPSAFEFRAVGERWLRLMRDRPVHEDERVMQARGGTMFWARARGRTLTPDAPFELMVWTFEKLEGPETPDQPGLTAREREIALHVVAGRTAKQIARLLDISHRTVEVHRASVMRKLGARNVAELVSRIMETR</sequence>